<name>A0AB33I7R5_ACEAC</name>
<sequence>MGRPAMSAIGLPGRREDAMRAGMMTIGLIIAAYGNLRVGENGVYSADGFT</sequence>
<dbReference type="AlphaFoldDB" id="A0AB33I7R5"/>
<dbReference type="Proteomes" id="UP000516424">
    <property type="component" value="Chromosome"/>
</dbReference>
<reference evidence="1 2" key="1">
    <citation type="journal article" date="2011" name="Microbiology">
        <title>Transcriptome response to different carbon sources in Acetobacter aceti.</title>
        <authorList>
            <person name="Sakurai K."/>
            <person name="Arai H."/>
            <person name="Ishii M."/>
            <person name="Igarashi Y."/>
        </authorList>
    </citation>
    <scope>NUCLEOTIDE SEQUENCE [LARGE SCALE GENOMIC DNA]</scope>
    <source>
        <strain evidence="1 2">NBRC 14818</strain>
    </source>
</reference>
<evidence type="ECO:0000313" key="1">
    <source>
        <dbReference type="EMBL" id="BCK74608.1"/>
    </source>
</evidence>
<evidence type="ECO:0000313" key="2">
    <source>
        <dbReference type="Proteomes" id="UP000516424"/>
    </source>
</evidence>
<dbReference type="EMBL" id="AP023410">
    <property type="protein sequence ID" value="BCK74608.1"/>
    <property type="molecule type" value="Genomic_DNA"/>
</dbReference>
<organism evidence="1 2">
    <name type="scientific">Acetobacter aceti NBRC 14818</name>
    <dbReference type="NCBI Taxonomy" id="887700"/>
    <lineage>
        <taxon>Bacteria</taxon>
        <taxon>Pseudomonadati</taxon>
        <taxon>Pseudomonadota</taxon>
        <taxon>Alphaproteobacteria</taxon>
        <taxon>Acetobacterales</taxon>
        <taxon>Acetobacteraceae</taxon>
        <taxon>Acetobacter</taxon>
        <taxon>Acetobacter subgen. Acetobacter</taxon>
    </lineage>
</organism>
<gene>
    <name evidence="1" type="ORF">EMQ_0214</name>
</gene>
<accession>A0AB33I7R5</accession>
<keyword evidence="2" id="KW-1185">Reference proteome</keyword>
<protein>
    <submittedName>
        <fullName evidence="1">Uncharacterized protein</fullName>
    </submittedName>
</protein>
<proteinExistence type="predicted"/>